<dbReference type="InterPro" id="IPR049972">
    <property type="entry name" value="T4SS_AnkK"/>
</dbReference>
<evidence type="ECO:0008006" key="4">
    <source>
        <dbReference type="Google" id="ProtNLM"/>
    </source>
</evidence>
<evidence type="ECO:0000313" key="3">
    <source>
        <dbReference type="Proteomes" id="UP001222087"/>
    </source>
</evidence>
<dbReference type="EMBL" id="CP119078">
    <property type="protein sequence ID" value="WED43293.1"/>
    <property type="molecule type" value="Genomic_DNA"/>
</dbReference>
<sequence>MPRRYFLEHILGLDKSKASKTSAHAVHFVDYRFGAQTIPIVYKENKHGKPLASVRETTFSELARLIMKPHLTPPQHLVVNEDNQIVGTAVDNIKLSIAQREKIGETQFYNLTPHNYLSDLATNHALTKEISFNFLNQMPNGFFAHLMTQKAKRNLSIDMESLASVLTCSYALEEDDLHKGNIGFYIVKKNGKPHVVFFKIDHDLLLTESITSFVDSRLQNWINRENNFDITTHDLIHFPDLRDSENFYWPTRKRFFVKLGDDKVYSHYEDREAFKKLQKDKDFVRYKWKQLLKDILIPDELIRESLFIHLEDSNFNDISEVNLVSQAMSERMAKLKSVLFSIPAFYEYLNSEPGQQDLQDNIKELVSHMEEVFPEAKRKTLKNSMHLLMEEKANFYLAAASGLSSARGSPLHASIRLGDYRFEKSDKKFIHTRDHLGNLPIDIAFQQAQTYIPHSETMHPGQDPIFVIKHLLERGARMTPQIDSFFKSKSIDITSYQFNSQYLNWPLEDYADLKATLTAIGGDNTLTLKTKKIIAAQVTQNCIHRLSPSDLNTFKNDLNGAIGHPRASELLYISQLRSSFWLIRILFGLYGNSSTKKELNSMIQQAQKKTLNKSHLSQFFTSASNSEPVSEQEQDNSDSKTYER</sequence>
<dbReference type="Proteomes" id="UP001222087">
    <property type="component" value="Chromosome"/>
</dbReference>
<proteinExistence type="predicted"/>
<keyword evidence="3" id="KW-1185">Reference proteome</keyword>
<name>A0ABY8ARJ4_9GAMM</name>
<protein>
    <recommendedName>
        <fullName evidence="4">Substrate of the Dot/Icm secretion system</fullName>
    </recommendedName>
</protein>
<dbReference type="NCBIfam" id="NF043026">
    <property type="entry name" value="T4SS_AnkK"/>
    <property type="match status" value="1"/>
</dbReference>
<feature type="region of interest" description="Disordered" evidence="1">
    <location>
        <begin position="621"/>
        <end position="644"/>
    </location>
</feature>
<accession>A0ABY8ARJ4</accession>
<gene>
    <name evidence="2" type="ORF">PXX05_00515</name>
</gene>
<dbReference type="RefSeq" id="WP_275089106.1">
    <property type="nucleotide sequence ID" value="NZ_CP119078.1"/>
</dbReference>
<organism evidence="2 3">
    <name type="scientific">Legionella cardiaca</name>
    <dbReference type="NCBI Taxonomy" id="1071983"/>
    <lineage>
        <taxon>Bacteria</taxon>
        <taxon>Pseudomonadati</taxon>
        <taxon>Pseudomonadota</taxon>
        <taxon>Gammaproteobacteria</taxon>
        <taxon>Legionellales</taxon>
        <taxon>Legionellaceae</taxon>
        <taxon>Legionella</taxon>
    </lineage>
</organism>
<reference evidence="2 3" key="1">
    <citation type="submission" date="2023-02" db="EMBL/GenBank/DDBJ databases">
        <title>Genome Sequence of L. cardiaca H63T.</title>
        <authorList>
            <person name="Lopez A.E."/>
            <person name="Cianciotto N.P."/>
        </authorList>
    </citation>
    <scope>NUCLEOTIDE SEQUENCE [LARGE SCALE GENOMIC DNA]</scope>
    <source>
        <strain evidence="2 3">H63</strain>
    </source>
</reference>
<evidence type="ECO:0000313" key="2">
    <source>
        <dbReference type="EMBL" id="WED43293.1"/>
    </source>
</evidence>
<evidence type="ECO:0000256" key="1">
    <source>
        <dbReference type="SAM" id="MobiDB-lite"/>
    </source>
</evidence>